<dbReference type="AlphaFoldDB" id="A0A2C7A1T9"/>
<reference evidence="2 3" key="1">
    <citation type="submission" date="2017-10" db="EMBL/GenBank/DDBJ databases">
        <authorList>
            <person name="Banno H."/>
            <person name="Chua N.-H."/>
        </authorList>
    </citation>
    <scope>NUCLEOTIDE SEQUENCE [LARGE SCALE GENOMIC DNA]</scope>
    <source>
        <strain evidence="2 3">YW11</strain>
    </source>
</reference>
<keyword evidence="3" id="KW-1185">Reference proteome</keyword>
<evidence type="ECO:0000313" key="3">
    <source>
        <dbReference type="Proteomes" id="UP000223527"/>
    </source>
</evidence>
<comment type="caution">
    <text evidence="2">The sequence shown here is derived from an EMBL/GenBank/DDBJ whole genome shotgun (WGS) entry which is preliminary data.</text>
</comment>
<feature type="chain" id="PRO_5012541806" description="Lipoprotein" evidence="1">
    <location>
        <begin position="19"/>
        <end position="143"/>
    </location>
</feature>
<sequence>MRRLLLSCLLLLPACAMSASREVELARRSLVGLSRADLYVCAGFPSKRERIDVVREMLSYELKGNQGSGLNVTLPVVGDLTLTGGSGYCHATFELIDARVTRVGFAGDKDVPAAPGAVCAPLIRECLRPLGAPAGPPAEAPTE</sequence>
<dbReference type="RefSeq" id="WP_099096450.1">
    <property type="nucleotide sequence ID" value="NZ_PDNU01000032.1"/>
</dbReference>
<keyword evidence="1" id="KW-0732">Signal</keyword>
<gene>
    <name evidence="2" type="ORF">CR162_15535</name>
</gene>
<dbReference type="Proteomes" id="UP000223527">
    <property type="component" value="Unassembled WGS sequence"/>
</dbReference>
<organism evidence="2 3">
    <name type="scientific">Teichococcus rhizosphaerae</name>
    <dbReference type="NCBI Taxonomy" id="1335062"/>
    <lineage>
        <taxon>Bacteria</taxon>
        <taxon>Pseudomonadati</taxon>
        <taxon>Pseudomonadota</taxon>
        <taxon>Alphaproteobacteria</taxon>
        <taxon>Acetobacterales</taxon>
        <taxon>Roseomonadaceae</taxon>
        <taxon>Roseomonas</taxon>
    </lineage>
</organism>
<evidence type="ECO:0000256" key="1">
    <source>
        <dbReference type="SAM" id="SignalP"/>
    </source>
</evidence>
<name>A0A2C7A1T9_9PROT</name>
<evidence type="ECO:0008006" key="4">
    <source>
        <dbReference type="Google" id="ProtNLM"/>
    </source>
</evidence>
<dbReference type="OrthoDB" id="7281338at2"/>
<dbReference type="EMBL" id="PDNU01000032">
    <property type="protein sequence ID" value="PHK94018.1"/>
    <property type="molecule type" value="Genomic_DNA"/>
</dbReference>
<accession>A0A2C7A1T9</accession>
<proteinExistence type="predicted"/>
<feature type="signal peptide" evidence="1">
    <location>
        <begin position="1"/>
        <end position="18"/>
    </location>
</feature>
<evidence type="ECO:0000313" key="2">
    <source>
        <dbReference type="EMBL" id="PHK94018.1"/>
    </source>
</evidence>
<protein>
    <recommendedName>
        <fullName evidence="4">Lipoprotein</fullName>
    </recommendedName>
</protein>